<accession>A0A6G0X781</accession>
<evidence type="ECO:0000313" key="3">
    <source>
        <dbReference type="Proteomes" id="UP000481153"/>
    </source>
</evidence>
<comment type="caution">
    <text evidence="2">The sequence shown here is derived from an EMBL/GenBank/DDBJ whole genome shotgun (WGS) entry which is preliminary data.</text>
</comment>
<dbReference type="EMBL" id="VJMJ01000093">
    <property type="protein sequence ID" value="KAF0735852.1"/>
    <property type="molecule type" value="Genomic_DNA"/>
</dbReference>
<proteinExistence type="predicted"/>
<dbReference type="AlphaFoldDB" id="A0A6G0X781"/>
<keyword evidence="3" id="KW-1185">Reference proteome</keyword>
<dbReference type="EMBL" id="VJMJ01000093">
    <property type="protein sequence ID" value="KAF0735851.1"/>
    <property type="molecule type" value="Genomic_DNA"/>
</dbReference>
<name>A0A6G0X781_9STRA</name>
<reference evidence="2 3" key="1">
    <citation type="submission" date="2019-07" db="EMBL/GenBank/DDBJ databases">
        <title>Genomics analysis of Aphanomyces spp. identifies a new class of oomycete effector associated with host adaptation.</title>
        <authorList>
            <person name="Gaulin E."/>
        </authorList>
    </citation>
    <scope>NUCLEOTIDE SEQUENCE [LARGE SCALE GENOMIC DNA]</scope>
    <source>
        <strain evidence="2 3">ATCC 201684</strain>
    </source>
</reference>
<dbReference type="VEuPathDB" id="FungiDB:AeMF1_012632"/>
<evidence type="ECO:0000313" key="1">
    <source>
        <dbReference type="EMBL" id="KAF0735851.1"/>
    </source>
</evidence>
<protein>
    <submittedName>
        <fullName evidence="2">Uncharacterized protein</fullName>
    </submittedName>
</protein>
<gene>
    <name evidence="1" type="ORF">Ae201684_007855</name>
    <name evidence="2" type="ORF">Ae201684_007856</name>
</gene>
<sequence>MASHNKVWYELVDEHGNSMKDDGQEKIVSSFKDISAFRNHLFSMNPEFLNLHDADNLVVYPNMEAFKNQEPLNDDASLPMESSLQDAIIQRLEDVKQQFIPYWIDSDDWQAFLSSPGLEVDDTNFFRALLSAPVVPVTSLDDFPISKCSKDKIHTYTDESTKVQVVCLPYAIPKSRVLESHVLFIRPFHVDFVKAIIACPRGGVVVIGNAGIGKSFLQLVILLCIHVIARVERLHKTDIFFKKERLHFGIKHRYQPELWDLDNKSTLLLYEPGVSTDEIQIYGITQGYVWATVSPLESRYKQFCKAHGVKKYMGCATEEEILFMAAVLDKGIDIDSELKPLYTSASVRQRLQRFGPVHRVILPTGTGILTMVRHRADMVMANLDVMESLRACDISDGKTVAQLSRSRFVLPSDLAKEKLTDGLLSIDIGLIHSLLISYNDDPNSWLISYATRGLIPILLEVYFVKGVLETNTFGWKTCNATRDTASANSGFENWKDFSLNVNRIEITKSPTYAQIMDSRNTLFYMERCSLSNS</sequence>
<dbReference type="Proteomes" id="UP000481153">
    <property type="component" value="Unassembled WGS sequence"/>
</dbReference>
<evidence type="ECO:0000313" key="2">
    <source>
        <dbReference type="EMBL" id="KAF0735852.1"/>
    </source>
</evidence>
<organism evidence="2 3">
    <name type="scientific">Aphanomyces euteiches</name>
    <dbReference type="NCBI Taxonomy" id="100861"/>
    <lineage>
        <taxon>Eukaryota</taxon>
        <taxon>Sar</taxon>
        <taxon>Stramenopiles</taxon>
        <taxon>Oomycota</taxon>
        <taxon>Saprolegniomycetes</taxon>
        <taxon>Saprolegniales</taxon>
        <taxon>Verrucalvaceae</taxon>
        <taxon>Aphanomyces</taxon>
    </lineage>
</organism>